<sequence>MEPEWRSCNWHGFEAVLSFDFDARELAKIAEEFGASEKDLQFAYSRALRRTAQTMKSRARKGLRTELELRTAAELRKRLQGFRFSRGKGMGEVRMWFGLNNMRVSAFKGRALRTGSGASYAGQQFAGAFIAKNSKGRPTVMRRATQRAYPIKEERMPIEDKAQIFIEDQVFDEIEEVFFKNFRAEIRARTIYNVGKR</sequence>
<protein>
    <recommendedName>
        <fullName evidence="3">Phage tail protein</fullName>
    </recommendedName>
</protein>
<organism evidence="1 2">
    <name type="scientific">Phaeobacter porticola</name>
    <dbReference type="NCBI Taxonomy" id="1844006"/>
    <lineage>
        <taxon>Bacteria</taxon>
        <taxon>Pseudomonadati</taxon>
        <taxon>Pseudomonadota</taxon>
        <taxon>Alphaproteobacteria</taxon>
        <taxon>Rhodobacterales</taxon>
        <taxon>Roseobacteraceae</taxon>
        <taxon>Phaeobacter</taxon>
    </lineage>
</organism>
<name>A0A1L3I5C5_9RHOB</name>
<evidence type="ECO:0000313" key="2">
    <source>
        <dbReference type="Proteomes" id="UP000183859"/>
    </source>
</evidence>
<dbReference type="AlphaFoldDB" id="A0A1L3I5C5"/>
<reference evidence="2" key="1">
    <citation type="submission" date="2016-07" db="EMBL/GenBank/DDBJ databases">
        <title>Phaeobacter portensis sp. nov., a tropodithietic acid producing bacterium isolated from a German harbor.</title>
        <authorList>
            <person name="Freese H.M."/>
            <person name="Bunk B."/>
            <person name="Breider S."/>
            <person name="Brinkhoff T."/>
        </authorList>
    </citation>
    <scope>NUCLEOTIDE SEQUENCE [LARGE SCALE GENOMIC DNA]</scope>
    <source>
        <strain evidence="2">P97</strain>
    </source>
</reference>
<dbReference type="KEGG" id="php:PhaeoP97_01887"/>
<keyword evidence="2" id="KW-1185">Reference proteome</keyword>
<accession>A0A1L3I5C5</accession>
<dbReference type="Pfam" id="PF06763">
    <property type="entry name" value="Minor_tail_Z"/>
    <property type="match status" value="1"/>
</dbReference>
<dbReference type="EMBL" id="CP016364">
    <property type="protein sequence ID" value="APG47298.1"/>
    <property type="molecule type" value="Genomic_DNA"/>
</dbReference>
<evidence type="ECO:0000313" key="1">
    <source>
        <dbReference type="EMBL" id="APG47298.1"/>
    </source>
</evidence>
<evidence type="ECO:0008006" key="3">
    <source>
        <dbReference type="Google" id="ProtNLM"/>
    </source>
</evidence>
<dbReference type="OrthoDB" id="7846618at2"/>
<dbReference type="RefSeq" id="WP_083570350.1">
    <property type="nucleotide sequence ID" value="NZ_CP016364.1"/>
</dbReference>
<gene>
    <name evidence="1" type="ORF">PhaeoP97_01887</name>
</gene>
<dbReference type="Proteomes" id="UP000183859">
    <property type="component" value="Chromosome"/>
</dbReference>
<dbReference type="InterPro" id="IPR010633">
    <property type="entry name" value="Phage_lambda_GpZ"/>
</dbReference>
<proteinExistence type="predicted"/>
<dbReference type="STRING" id="1844006.PhaeoP97_01887"/>